<dbReference type="CDD" id="cd03110">
    <property type="entry name" value="SIMIBI_bact_arch"/>
    <property type="match status" value="1"/>
</dbReference>
<dbReference type="Pfam" id="PF01656">
    <property type="entry name" value="CbiA"/>
    <property type="match status" value="1"/>
</dbReference>
<dbReference type="InterPro" id="IPR027417">
    <property type="entry name" value="P-loop_NTPase"/>
</dbReference>
<sequence length="295" mass="30147">MRELSILSGKGGTGKTSVAAAFAALAHRPVLVDLDVDAANLALLVEGEPLERHETMGGQEAVIDPAVCVACGACEPACAFRAIETDASGLARVVESLCEGCGVCAHVCPAGAVRLDPCAIGRWWRASTPLGPLFHAELAAGGENSGLLVAEVRGAAQAAVRAGAGDLLLADGPPGIGCPALSALTGTTLAVLVTEPTPSGRHDLGRIIDLCAHFHRPAAVILNKADLNPALSAEIEAFCHERGHPVVGRLPFTPEAMTAVVEGRSLLSVTDQGMDQAVRSAWTAVEALLATLPES</sequence>
<evidence type="ECO:0000256" key="2">
    <source>
        <dbReference type="ARBA" id="ARBA00023004"/>
    </source>
</evidence>
<feature type="domain" description="4Fe-4S ferredoxin-type" evidence="4">
    <location>
        <begin position="59"/>
        <end position="88"/>
    </location>
</feature>
<dbReference type="PANTHER" id="PTHR43534">
    <property type="entry name" value="MIND SUPERFAMILY P-LOOP ATPASE CONTAINING AN INSERTED FERREDOXIN DOMAIN"/>
    <property type="match status" value="1"/>
</dbReference>
<organism evidence="5 6">
    <name type="scientific">Pararhodospirillum oryzae</name>
    <dbReference type="NCBI Taxonomy" id="478448"/>
    <lineage>
        <taxon>Bacteria</taxon>
        <taxon>Pseudomonadati</taxon>
        <taxon>Pseudomonadota</taxon>
        <taxon>Alphaproteobacteria</taxon>
        <taxon>Rhodospirillales</taxon>
        <taxon>Rhodospirillaceae</taxon>
        <taxon>Pararhodospirillum</taxon>
    </lineage>
</organism>
<evidence type="ECO:0000313" key="6">
    <source>
        <dbReference type="Proteomes" id="UP000321567"/>
    </source>
</evidence>
<dbReference type="Gene3D" id="3.40.50.300">
    <property type="entry name" value="P-loop containing nucleotide triphosphate hydrolases"/>
    <property type="match status" value="1"/>
</dbReference>
<dbReference type="GO" id="GO:0046872">
    <property type="term" value="F:metal ion binding"/>
    <property type="evidence" value="ECO:0007669"/>
    <property type="project" value="UniProtKB-KW"/>
</dbReference>
<dbReference type="AlphaFoldDB" id="A0A512H901"/>
<gene>
    <name evidence="5" type="ORF">ROR02_20110</name>
</gene>
<feature type="domain" description="4Fe-4S ferredoxin-type" evidence="4">
    <location>
        <begin position="89"/>
        <end position="118"/>
    </location>
</feature>
<dbReference type="RefSeq" id="WP_170245066.1">
    <property type="nucleotide sequence ID" value="NZ_BJZO01000051.1"/>
</dbReference>
<dbReference type="SUPFAM" id="SSF54862">
    <property type="entry name" value="4Fe-4S ferredoxins"/>
    <property type="match status" value="1"/>
</dbReference>
<dbReference type="EMBL" id="BJZO01000051">
    <property type="protein sequence ID" value="GEO81880.1"/>
    <property type="molecule type" value="Genomic_DNA"/>
</dbReference>
<dbReference type="Gene3D" id="3.30.70.20">
    <property type="match status" value="1"/>
</dbReference>
<evidence type="ECO:0000259" key="4">
    <source>
        <dbReference type="PROSITE" id="PS51379"/>
    </source>
</evidence>
<dbReference type="Pfam" id="PF00037">
    <property type="entry name" value="Fer4"/>
    <property type="match status" value="1"/>
</dbReference>
<evidence type="ECO:0000256" key="3">
    <source>
        <dbReference type="ARBA" id="ARBA00023014"/>
    </source>
</evidence>
<dbReference type="InterPro" id="IPR017900">
    <property type="entry name" value="4Fe4S_Fe_S_CS"/>
</dbReference>
<dbReference type="InterPro" id="IPR002586">
    <property type="entry name" value="CobQ/CobB/MinD/ParA_Nub-bd_dom"/>
</dbReference>
<evidence type="ECO:0000256" key="1">
    <source>
        <dbReference type="ARBA" id="ARBA00022723"/>
    </source>
</evidence>
<proteinExistence type="predicted"/>
<dbReference type="Proteomes" id="UP000321567">
    <property type="component" value="Unassembled WGS sequence"/>
</dbReference>
<protein>
    <submittedName>
        <fullName evidence="5">Cobyrinic acid a,c-diamide synthase</fullName>
    </submittedName>
</protein>
<dbReference type="GO" id="GO:0051536">
    <property type="term" value="F:iron-sulfur cluster binding"/>
    <property type="evidence" value="ECO:0007669"/>
    <property type="project" value="UniProtKB-KW"/>
</dbReference>
<keyword evidence="2" id="KW-0408">Iron</keyword>
<dbReference type="PROSITE" id="PS00198">
    <property type="entry name" value="4FE4S_FER_1"/>
    <property type="match status" value="1"/>
</dbReference>
<evidence type="ECO:0000313" key="5">
    <source>
        <dbReference type="EMBL" id="GEO81880.1"/>
    </source>
</evidence>
<name>A0A512H901_9PROT</name>
<accession>A0A512H901</accession>
<keyword evidence="6" id="KW-1185">Reference proteome</keyword>
<keyword evidence="1" id="KW-0479">Metal-binding</keyword>
<dbReference type="InterPro" id="IPR017896">
    <property type="entry name" value="4Fe4S_Fe-S-bd"/>
</dbReference>
<dbReference type="PANTHER" id="PTHR43534:SF1">
    <property type="entry name" value="4FE-4S CLUSTER CONTAINING PARA FAMILY ATPASE PROTEIN"/>
    <property type="match status" value="1"/>
</dbReference>
<keyword evidence="3" id="KW-0411">Iron-sulfur</keyword>
<reference evidence="5 6" key="1">
    <citation type="submission" date="2019-07" db="EMBL/GenBank/DDBJ databases">
        <title>Whole genome shotgun sequence of Rhodospirillum oryzae NBRC 107573.</title>
        <authorList>
            <person name="Hosoyama A."/>
            <person name="Uohara A."/>
            <person name="Ohji S."/>
            <person name="Ichikawa N."/>
        </authorList>
    </citation>
    <scope>NUCLEOTIDE SEQUENCE [LARGE SCALE GENOMIC DNA]</scope>
    <source>
        <strain evidence="5 6">NBRC 107573</strain>
    </source>
</reference>
<comment type="caution">
    <text evidence="5">The sequence shown here is derived from an EMBL/GenBank/DDBJ whole genome shotgun (WGS) entry which is preliminary data.</text>
</comment>
<dbReference type="SUPFAM" id="SSF52540">
    <property type="entry name" value="P-loop containing nucleoside triphosphate hydrolases"/>
    <property type="match status" value="1"/>
</dbReference>
<dbReference type="PROSITE" id="PS51379">
    <property type="entry name" value="4FE4S_FER_2"/>
    <property type="match status" value="2"/>
</dbReference>